<sequence>MGIGAGQESPVYLESMNPPFDSLKHKLAETRRSDILWKANWQGACMQGPSCPFSHDIQSARDAICKDFKRAEIHRSDVLKDEEIEVRSLGESVIERNLVTTVSEFEGREQELSSRLQEIMIDVKQFEPQNRPSRETARPGQSFASYQSARSSLRASGPVATKFSLGFYSGLSHRSPTSSQQSPAYYSAKSSLVANINNAAVETVSNPLSGYLKAVHEKGFFLPLDQELNWSGKENGG</sequence>
<protein>
    <recommendedName>
        <fullName evidence="3">C3H1-type domain-containing protein</fullName>
    </recommendedName>
</protein>
<feature type="domain" description="C3H1-type" evidence="3">
    <location>
        <begin position="31"/>
        <end position="58"/>
    </location>
</feature>
<keyword evidence="1" id="KW-0479">Metal-binding</keyword>
<dbReference type="PROSITE" id="PS50103">
    <property type="entry name" value="ZF_C3H1"/>
    <property type="match status" value="1"/>
</dbReference>
<evidence type="ECO:0000259" key="3">
    <source>
        <dbReference type="PROSITE" id="PS50103"/>
    </source>
</evidence>
<keyword evidence="1" id="KW-0863">Zinc-finger</keyword>
<dbReference type="GO" id="GO:0008270">
    <property type="term" value="F:zinc ion binding"/>
    <property type="evidence" value="ECO:0007669"/>
    <property type="project" value="UniProtKB-KW"/>
</dbReference>
<feature type="zinc finger region" description="C3H1-type" evidence="1">
    <location>
        <begin position="31"/>
        <end position="58"/>
    </location>
</feature>
<proteinExistence type="predicted"/>
<dbReference type="InterPro" id="IPR000571">
    <property type="entry name" value="Znf_CCCH"/>
</dbReference>
<evidence type="ECO:0000256" key="1">
    <source>
        <dbReference type="PROSITE-ProRule" id="PRU00723"/>
    </source>
</evidence>
<evidence type="ECO:0000313" key="4">
    <source>
        <dbReference type="EMBL" id="CZT46805.1"/>
    </source>
</evidence>
<dbReference type="AlphaFoldDB" id="A0A1E1MDJ4"/>
<keyword evidence="5" id="KW-1185">Reference proteome</keyword>
<keyword evidence="1" id="KW-0862">Zinc</keyword>
<evidence type="ECO:0000256" key="2">
    <source>
        <dbReference type="SAM" id="MobiDB-lite"/>
    </source>
</evidence>
<gene>
    <name evidence="4" type="ORF">RSE6_07298</name>
</gene>
<accession>A0A1E1MDJ4</accession>
<dbReference type="EMBL" id="FJVC01000263">
    <property type="protein sequence ID" value="CZT46805.1"/>
    <property type="molecule type" value="Genomic_DNA"/>
</dbReference>
<reference evidence="5" key="1">
    <citation type="submission" date="2016-03" db="EMBL/GenBank/DDBJ databases">
        <authorList>
            <person name="Guldener U."/>
        </authorList>
    </citation>
    <scope>NUCLEOTIDE SEQUENCE [LARGE SCALE GENOMIC DNA]</scope>
</reference>
<name>A0A1E1MDJ4_RHYSE</name>
<dbReference type="Proteomes" id="UP000177625">
    <property type="component" value="Unassembled WGS sequence"/>
</dbReference>
<evidence type="ECO:0000313" key="5">
    <source>
        <dbReference type="Proteomes" id="UP000177625"/>
    </source>
</evidence>
<feature type="region of interest" description="Disordered" evidence="2">
    <location>
        <begin position="126"/>
        <end position="146"/>
    </location>
</feature>
<organism evidence="4 5">
    <name type="scientific">Rhynchosporium secalis</name>
    <name type="common">Barley scald fungus</name>
    <dbReference type="NCBI Taxonomy" id="38038"/>
    <lineage>
        <taxon>Eukaryota</taxon>
        <taxon>Fungi</taxon>
        <taxon>Dikarya</taxon>
        <taxon>Ascomycota</taxon>
        <taxon>Pezizomycotina</taxon>
        <taxon>Leotiomycetes</taxon>
        <taxon>Helotiales</taxon>
        <taxon>Ploettnerulaceae</taxon>
        <taxon>Rhynchosporium</taxon>
    </lineage>
</organism>